<dbReference type="AlphaFoldDB" id="A0A371DE96"/>
<dbReference type="PROSITE" id="PS50294">
    <property type="entry name" value="WD_REPEATS_REGION"/>
    <property type="match status" value="1"/>
</dbReference>
<dbReference type="InterPro" id="IPR001680">
    <property type="entry name" value="WD40_rpt"/>
</dbReference>
<dbReference type="PANTHER" id="PTHR19879:SF9">
    <property type="entry name" value="TRANSCRIPTION INITIATION FACTOR TFIID SUBUNIT 5"/>
    <property type="match status" value="1"/>
</dbReference>
<keyword evidence="1" id="KW-0853">WD repeat</keyword>
<dbReference type="EMBL" id="KZ857397">
    <property type="protein sequence ID" value="RDX50833.1"/>
    <property type="molecule type" value="Genomic_DNA"/>
</dbReference>
<protein>
    <submittedName>
        <fullName evidence="2">WD40 repeat-like protein</fullName>
    </submittedName>
</protein>
<dbReference type="STRING" id="139420.A0A371DE96"/>
<feature type="repeat" description="WD" evidence="1">
    <location>
        <begin position="726"/>
        <end position="756"/>
    </location>
</feature>
<keyword evidence="3" id="KW-1185">Reference proteome</keyword>
<dbReference type="SMART" id="SM00320">
    <property type="entry name" value="WD40"/>
    <property type="match status" value="5"/>
</dbReference>
<accession>A0A371DE96</accession>
<evidence type="ECO:0000256" key="1">
    <source>
        <dbReference type="PROSITE-ProRule" id="PRU00221"/>
    </source>
</evidence>
<feature type="repeat" description="WD" evidence="1">
    <location>
        <begin position="757"/>
        <end position="787"/>
    </location>
</feature>
<reference evidence="2 3" key="1">
    <citation type="journal article" date="2018" name="Biotechnol. Biofuels">
        <title>Integrative visual omics of the white-rot fungus Polyporus brumalis exposes the biotechnological potential of its oxidative enzymes for delignifying raw plant biomass.</title>
        <authorList>
            <person name="Miyauchi S."/>
            <person name="Rancon A."/>
            <person name="Drula E."/>
            <person name="Hage H."/>
            <person name="Chaduli D."/>
            <person name="Favel A."/>
            <person name="Grisel S."/>
            <person name="Henrissat B."/>
            <person name="Herpoel-Gimbert I."/>
            <person name="Ruiz-Duenas F.J."/>
            <person name="Chevret D."/>
            <person name="Hainaut M."/>
            <person name="Lin J."/>
            <person name="Wang M."/>
            <person name="Pangilinan J."/>
            <person name="Lipzen A."/>
            <person name="Lesage-Meessen L."/>
            <person name="Navarro D."/>
            <person name="Riley R."/>
            <person name="Grigoriev I.V."/>
            <person name="Zhou S."/>
            <person name="Raouche S."/>
            <person name="Rosso M.N."/>
        </authorList>
    </citation>
    <scope>NUCLEOTIDE SEQUENCE [LARGE SCALE GENOMIC DNA]</scope>
    <source>
        <strain evidence="2 3">BRFM 1820</strain>
    </source>
</reference>
<dbReference type="OrthoDB" id="2748152at2759"/>
<feature type="repeat" description="WD" evidence="1">
    <location>
        <begin position="682"/>
        <end position="713"/>
    </location>
</feature>
<organism evidence="2 3">
    <name type="scientific">Lentinus brumalis</name>
    <dbReference type="NCBI Taxonomy" id="2498619"/>
    <lineage>
        <taxon>Eukaryota</taxon>
        <taxon>Fungi</taxon>
        <taxon>Dikarya</taxon>
        <taxon>Basidiomycota</taxon>
        <taxon>Agaricomycotina</taxon>
        <taxon>Agaricomycetes</taxon>
        <taxon>Polyporales</taxon>
        <taxon>Polyporaceae</taxon>
        <taxon>Lentinus</taxon>
    </lineage>
</organism>
<dbReference type="SUPFAM" id="SSF50978">
    <property type="entry name" value="WD40 repeat-like"/>
    <property type="match status" value="1"/>
</dbReference>
<dbReference type="Pfam" id="PF00400">
    <property type="entry name" value="WD40"/>
    <property type="match status" value="3"/>
</dbReference>
<evidence type="ECO:0000313" key="2">
    <source>
        <dbReference type="EMBL" id="RDX50833.1"/>
    </source>
</evidence>
<dbReference type="Gene3D" id="2.130.10.10">
    <property type="entry name" value="YVTN repeat-like/Quinoprotein amine dehydrogenase"/>
    <property type="match status" value="3"/>
</dbReference>
<name>A0A371DE96_9APHY</name>
<evidence type="ECO:0000313" key="3">
    <source>
        <dbReference type="Proteomes" id="UP000256964"/>
    </source>
</evidence>
<dbReference type="PANTHER" id="PTHR19879">
    <property type="entry name" value="TRANSCRIPTION INITIATION FACTOR TFIID"/>
    <property type="match status" value="1"/>
</dbReference>
<proteinExistence type="predicted"/>
<dbReference type="Proteomes" id="UP000256964">
    <property type="component" value="Unassembled WGS sequence"/>
</dbReference>
<dbReference type="PROSITE" id="PS50082">
    <property type="entry name" value="WD_REPEATS_2"/>
    <property type="match status" value="3"/>
</dbReference>
<gene>
    <name evidence="2" type="ORF">OH76DRAFT_1402041</name>
</gene>
<sequence>MLYLLIPFRRHFPPEIQDHIFIDQLHDIGSLRSSALTCQAWHVRSRLYLLQAIHVRGSKQVDEICSFFRAHESLRPLVRSVLIDARSNEPRVLGSRPPSRPTVPVSQLVCTPLLNLLLNLHCWKLRQLGGIVGPLVAFHPSILTYISAHSDIESLCLYGLQSSKLTPLVALITALPRLKHLICEHIFIVDPSQSSVLDVGFGPAYHRKPTKLHSLVVRSCSQCVLLHTGATVQYLVLDSGRALAAISPSRLERIQSALARVSSLTIEVHLNDFMEDRRSEDIIRHIDGVLPAFMPGVLQDMLLVFHGSSYRLQHLLQDLASTDALASLQQTILGLSLESVTFSPATTKQNRRSIFNEMLVKGSLPALHQRQLVKTVLREAVVGLGHDCPVRTILASPDGKWVASADEDSVILWRTEDGSIVKDWNVPLLLGLVFTSESRVAIWYSDRLVVQDMEDPSDSESVAGVPLAMVQDSTRTTCVWSPDGTLCALSRWDSDPQTNTFLFHIRIYRTEPAEAMSYHQLRASGGHREITYPIFSHDSRRLLFTYNSWMPDDLADGEFESASWIWDILSTAPPRKLMSFGTLVHCSTFNPVNSAQVFITLSDHTIQVRDVASGIVLAKLNTAAEFPWPGERIPERFFWQPLYSPDGKHVVISCPDGNSLLCNLESGATTSTLIGVSDTSWVMFSPDATQILSTTPDAPAQLWNTNTGQPVLSLHAHIHQVFKAASFSPDGRYIAAGYKDGTVRMWDSQDGTCLAVFTEHLAPVTCLTFTPDGEILCSAAEDGTVYIRRLRDTLGH</sequence>
<dbReference type="InterPro" id="IPR015943">
    <property type="entry name" value="WD40/YVTN_repeat-like_dom_sf"/>
</dbReference>
<dbReference type="InterPro" id="IPR036322">
    <property type="entry name" value="WD40_repeat_dom_sf"/>
</dbReference>